<dbReference type="GO" id="GO:0008483">
    <property type="term" value="F:transaminase activity"/>
    <property type="evidence" value="ECO:0007669"/>
    <property type="project" value="UniProtKB-KW"/>
</dbReference>
<dbReference type="GO" id="GO:0006520">
    <property type="term" value="P:amino acid metabolic process"/>
    <property type="evidence" value="ECO:0007669"/>
    <property type="project" value="InterPro"/>
</dbReference>
<dbReference type="AlphaFoldDB" id="X1E021"/>
<keyword evidence="5" id="KW-0663">Pyridoxal phosphate</keyword>
<keyword evidence="4" id="KW-0808">Transferase</keyword>
<sequence length="94" mass="10715">MVARLNEIEGISCLMPPGAFYAFPDVKEILEREIDYNWNKIKNSFDLSNYILKVAEVAVVPGIAFKAEGYLRISYATSMENIKEGLDRIEKLLK</sequence>
<evidence type="ECO:0000313" key="7">
    <source>
        <dbReference type="EMBL" id="GAH13790.1"/>
    </source>
</evidence>
<name>X1E021_9ZZZZ</name>
<accession>X1E021</accession>
<gene>
    <name evidence="7" type="ORF">S01H4_54520</name>
</gene>
<keyword evidence="3" id="KW-0032">Aminotransferase</keyword>
<reference evidence="7" key="1">
    <citation type="journal article" date="2014" name="Front. Microbiol.">
        <title>High frequency of phylogenetically diverse reductive dehalogenase-homologous genes in deep subseafloor sedimentary metagenomes.</title>
        <authorList>
            <person name="Kawai M."/>
            <person name="Futagami T."/>
            <person name="Toyoda A."/>
            <person name="Takaki Y."/>
            <person name="Nishi S."/>
            <person name="Hori S."/>
            <person name="Arai W."/>
            <person name="Tsubouchi T."/>
            <person name="Morono Y."/>
            <person name="Uchiyama I."/>
            <person name="Ito T."/>
            <person name="Fujiyama A."/>
            <person name="Inagaki F."/>
            <person name="Takami H."/>
        </authorList>
    </citation>
    <scope>NUCLEOTIDE SEQUENCE</scope>
    <source>
        <strain evidence="7">Expedition CK06-06</strain>
    </source>
</reference>
<dbReference type="PANTHER" id="PTHR46383:SF1">
    <property type="entry name" value="ASPARTATE AMINOTRANSFERASE"/>
    <property type="match status" value="1"/>
</dbReference>
<dbReference type="GO" id="GO:0030170">
    <property type="term" value="F:pyridoxal phosphate binding"/>
    <property type="evidence" value="ECO:0007669"/>
    <property type="project" value="InterPro"/>
</dbReference>
<dbReference type="InterPro" id="IPR050596">
    <property type="entry name" value="AspAT/PAT-like"/>
</dbReference>
<dbReference type="SUPFAM" id="SSF53383">
    <property type="entry name" value="PLP-dependent transferases"/>
    <property type="match status" value="1"/>
</dbReference>
<comment type="cofactor">
    <cofactor evidence="1">
        <name>pyridoxal 5'-phosphate</name>
        <dbReference type="ChEBI" id="CHEBI:597326"/>
    </cofactor>
</comment>
<dbReference type="InterPro" id="IPR015424">
    <property type="entry name" value="PyrdxlP-dep_Trfase"/>
</dbReference>
<dbReference type="PANTHER" id="PTHR46383">
    <property type="entry name" value="ASPARTATE AMINOTRANSFERASE"/>
    <property type="match status" value="1"/>
</dbReference>
<proteinExistence type="inferred from homology"/>
<dbReference type="InterPro" id="IPR004839">
    <property type="entry name" value="Aminotransferase_I/II_large"/>
</dbReference>
<evidence type="ECO:0000256" key="2">
    <source>
        <dbReference type="ARBA" id="ARBA00007441"/>
    </source>
</evidence>
<comment type="caution">
    <text evidence="7">The sequence shown here is derived from an EMBL/GenBank/DDBJ whole genome shotgun (WGS) entry which is preliminary data.</text>
</comment>
<organism evidence="7">
    <name type="scientific">marine sediment metagenome</name>
    <dbReference type="NCBI Taxonomy" id="412755"/>
    <lineage>
        <taxon>unclassified sequences</taxon>
        <taxon>metagenomes</taxon>
        <taxon>ecological metagenomes</taxon>
    </lineage>
</organism>
<evidence type="ECO:0000256" key="4">
    <source>
        <dbReference type="ARBA" id="ARBA00022679"/>
    </source>
</evidence>
<evidence type="ECO:0000256" key="5">
    <source>
        <dbReference type="ARBA" id="ARBA00022898"/>
    </source>
</evidence>
<dbReference type="InterPro" id="IPR015422">
    <property type="entry name" value="PyrdxlP-dep_Trfase_small"/>
</dbReference>
<dbReference type="EMBL" id="BART01031384">
    <property type="protein sequence ID" value="GAH13790.1"/>
    <property type="molecule type" value="Genomic_DNA"/>
</dbReference>
<evidence type="ECO:0000256" key="1">
    <source>
        <dbReference type="ARBA" id="ARBA00001933"/>
    </source>
</evidence>
<feature type="domain" description="Aminotransferase class I/classII large" evidence="6">
    <location>
        <begin position="2"/>
        <end position="89"/>
    </location>
</feature>
<evidence type="ECO:0000256" key="3">
    <source>
        <dbReference type="ARBA" id="ARBA00022576"/>
    </source>
</evidence>
<protein>
    <recommendedName>
        <fullName evidence="6">Aminotransferase class I/classII large domain-containing protein</fullName>
    </recommendedName>
</protein>
<evidence type="ECO:0000259" key="6">
    <source>
        <dbReference type="Pfam" id="PF00155"/>
    </source>
</evidence>
<dbReference type="Gene3D" id="3.90.1150.10">
    <property type="entry name" value="Aspartate Aminotransferase, domain 1"/>
    <property type="match status" value="1"/>
</dbReference>
<dbReference type="Pfam" id="PF00155">
    <property type="entry name" value="Aminotran_1_2"/>
    <property type="match status" value="1"/>
</dbReference>
<comment type="similarity">
    <text evidence="2">Belongs to the class-I pyridoxal-phosphate-dependent aminotransferase family.</text>
</comment>